<evidence type="ECO:0000259" key="4">
    <source>
        <dbReference type="Pfam" id="PF13963"/>
    </source>
</evidence>
<feature type="domain" description="DUF4216" evidence="2">
    <location>
        <begin position="987"/>
        <end position="1062"/>
    </location>
</feature>
<gene>
    <name evidence="5" type="ORF">V5N11_003882</name>
</gene>
<evidence type="ECO:0000259" key="3">
    <source>
        <dbReference type="Pfam" id="PF13960"/>
    </source>
</evidence>
<sequence>MSSSSGNIEVTRRWMYERIDLTTNLVSEEFCKGLENFMIFAKNQPLFLENGKLFCPCFKCENGRLLQEEIVWTHLYNRGFTAKYWVWISHGEDYSILNNHSNAVDNFTNYGEDVFVSASHTRSVNPYEAMVSDAFGNAESRFGHSMEEEPNAEAKKFYDILDAAKYPIYDGCKEGLSQLSLAARLMNLKTENNLSQNCMDAICQMMKEYLPENNRAMASYYDTKKLMRSLGLPYQKIDVCEDNCMIFWKDTAKEESCLFCKKDRFRPTQRPGQKKVAFCQMFYLPISDRLKRLYQSENTAKDMRWHAEHSASGGEMCHPSDGEAWKHFQVVYPDFKSEPRNVYMGLCTDGFNPFGMSGHNYSLWPVILTPYNLPPEMCMKQELMFLTILVPGPNHPKRSLDIFLQPLIEELKDLWVNGVQAYDISSKQNFVLRAVLMWTISDFPAYGMLSGWTTHGRLACPCCLDKTDAFQLKNGRKTSWFDCHRCFLPTDHTYRRNKKNFKRGKAVSDTPPPLRTGEELLNEVKTLPKTVDCGGNHGRLKGYGQTHNWHKQSIFWELPYWKDHKLRHNLDVMHIEKNFFDNIINTVLNVQGKTKDNIRSRLDLKEYCNRKELHLTDDGKAPIPIFRLQSDAKSTFLEWLKDVKFSDGYASSLSKCVDKIGGKLTGMKNHDCHVLMERLLPIAFAELMNKSVHEALSGVSLFFRDICARTLHKDNVTMLHRNICTVLCNLEKIFPPSFFDVMEHLPIHLPYEARLGGPVQFRWMYPFERYMGHLKRKVKNKAKVEGSIVEQYINEEISTFGSYYFEPHIKTKSRVRNRYYDGSDQCMYQFGEIPEVFSQPGRSSGKANEIWFQDKDYHIAHTYILLNCEELKSFERLFDASMAVDNPGINEDDLILLREKDFAGWLQKHVENTWSDHLYPKWLRSLVHGPMIKVTSWPMYFCHGFIFHTYDYGKDKKNANYGVCVKSTSSSGSSDPDFYGVLREILEVHYPGPVLLKVVIFKCDWYDSITEKGIRVNKSGIIDVNAARRYGKYDPFILASQADQVCYVPYPRVTQKRDQQWKAAIVIQPRGKILVRQNLDLTAMQYENNYPVVDVDPLQVETLTDLHGKVDDLDDKEEETECGSDVEEENYDMELTDEEPE</sequence>
<evidence type="ECO:0000259" key="2">
    <source>
        <dbReference type="Pfam" id="PF13952"/>
    </source>
</evidence>
<dbReference type="Pfam" id="PF13952">
    <property type="entry name" value="DUF4216"/>
    <property type="match status" value="1"/>
</dbReference>
<dbReference type="Pfam" id="PF02992">
    <property type="entry name" value="Transposase_21"/>
    <property type="match status" value="1"/>
</dbReference>
<feature type="domain" description="Transposase-associated" evidence="4">
    <location>
        <begin position="12"/>
        <end position="92"/>
    </location>
</feature>
<dbReference type="PANTHER" id="PTHR48258">
    <property type="entry name" value="DUF4218 DOMAIN-CONTAINING PROTEIN-RELATED"/>
    <property type="match status" value="1"/>
</dbReference>
<name>A0ABD0ZRY8_CARAN</name>
<reference evidence="5 6" key="1">
    <citation type="submission" date="2024-04" db="EMBL/GenBank/DDBJ databases">
        <title>Genome assembly C_amara_ONT_v2.</title>
        <authorList>
            <person name="Yant L."/>
            <person name="Moore C."/>
            <person name="Slenker M."/>
        </authorList>
    </citation>
    <scope>NUCLEOTIDE SEQUENCE [LARGE SCALE GENOMIC DNA]</scope>
    <source>
        <tissue evidence="5">Leaf</tissue>
    </source>
</reference>
<dbReference type="PANTHER" id="PTHR48258:SF4">
    <property type="entry name" value="DUF4216 DOMAIN-CONTAINING PROTEIN"/>
    <property type="match status" value="1"/>
</dbReference>
<dbReference type="EMBL" id="JBANAX010000764">
    <property type="protein sequence ID" value="KAL1194084.1"/>
    <property type="molecule type" value="Genomic_DNA"/>
</dbReference>
<dbReference type="InterPro" id="IPR025312">
    <property type="entry name" value="DUF4216"/>
</dbReference>
<dbReference type="AlphaFoldDB" id="A0ABD0ZRY8"/>
<dbReference type="InterPro" id="IPR025452">
    <property type="entry name" value="DUF4218"/>
</dbReference>
<evidence type="ECO:0000313" key="5">
    <source>
        <dbReference type="EMBL" id="KAL1194084.1"/>
    </source>
</evidence>
<dbReference type="Pfam" id="PF13960">
    <property type="entry name" value="DUF4218"/>
    <property type="match status" value="1"/>
</dbReference>
<evidence type="ECO:0008006" key="7">
    <source>
        <dbReference type="Google" id="ProtNLM"/>
    </source>
</evidence>
<feature type="domain" description="DUF4218" evidence="3">
    <location>
        <begin position="706"/>
        <end position="818"/>
    </location>
</feature>
<keyword evidence="6" id="KW-1185">Reference proteome</keyword>
<protein>
    <recommendedName>
        <fullName evidence="7">Transposase</fullName>
    </recommendedName>
</protein>
<accession>A0ABD0ZRY8</accession>
<comment type="caution">
    <text evidence="5">The sequence shown here is derived from an EMBL/GenBank/DDBJ whole genome shotgun (WGS) entry which is preliminary data.</text>
</comment>
<evidence type="ECO:0000256" key="1">
    <source>
        <dbReference type="SAM" id="MobiDB-lite"/>
    </source>
</evidence>
<organism evidence="5 6">
    <name type="scientific">Cardamine amara subsp. amara</name>
    <dbReference type="NCBI Taxonomy" id="228776"/>
    <lineage>
        <taxon>Eukaryota</taxon>
        <taxon>Viridiplantae</taxon>
        <taxon>Streptophyta</taxon>
        <taxon>Embryophyta</taxon>
        <taxon>Tracheophyta</taxon>
        <taxon>Spermatophyta</taxon>
        <taxon>Magnoliopsida</taxon>
        <taxon>eudicotyledons</taxon>
        <taxon>Gunneridae</taxon>
        <taxon>Pentapetalae</taxon>
        <taxon>rosids</taxon>
        <taxon>malvids</taxon>
        <taxon>Brassicales</taxon>
        <taxon>Brassicaceae</taxon>
        <taxon>Cardamineae</taxon>
        <taxon>Cardamine</taxon>
    </lineage>
</organism>
<dbReference type="InterPro" id="IPR029480">
    <property type="entry name" value="Transpos_assoc"/>
</dbReference>
<dbReference type="Proteomes" id="UP001558713">
    <property type="component" value="Unassembled WGS sequence"/>
</dbReference>
<dbReference type="Pfam" id="PF13963">
    <property type="entry name" value="Transpos_assoc"/>
    <property type="match status" value="1"/>
</dbReference>
<dbReference type="InterPro" id="IPR004242">
    <property type="entry name" value="Transposase_21"/>
</dbReference>
<proteinExistence type="predicted"/>
<evidence type="ECO:0000313" key="6">
    <source>
        <dbReference type="Proteomes" id="UP001558713"/>
    </source>
</evidence>
<feature type="region of interest" description="Disordered" evidence="1">
    <location>
        <begin position="1112"/>
        <end position="1141"/>
    </location>
</feature>